<evidence type="ECO:0000313" key="2">
    <source>
        <dbReference type="EMBL" id="GAG59178.1"/>
    </source>
</evidence>
<proteinExistence type="predicted"/>
<feature type="region of interest" description="Disordered" evidence="1">
    <location>
        <begin position="50"/>
        <end position="73"/>
    </location>
</feature>
<protein>
    <submittedName>
        <fullName evidence="2">Uncharacterized protein</fullName>
    </submittedName>
</protein>
<comment type="caution">
    <text evidence="2">The sequence shown here is derived from an EMBL/GenBank/DDBJ whole genome shotgun (WGS) entry which is preliminary data.</text>
</comment>
<gene>
    <name evidence="2" type="ORF">S01H4_19817</name>
</gene>
<feature type="compositionally biased region" description="Pro residues" evidence="1">
    <location>
        <begin position="50"/>
        <end position="59"/>
    </location>
</feature>
<sequence>MREIIRVRDDAQERRSLGLTLLLGEEFARETGKEIARWMVYPPPPEIEILHPPIPGRPPRVPRERPPREPVPGVPEFKEVFSRALDRRNESVPHRFDMIKVEGAGRLEELMVRSPSTDFSFLLEVDGKTLINRSYADLAALSQNSQVIDAFAELDEDGNLTGFYVLHIGEIRWRRSAIANIYVTAGTVTFAQPFAPL</sequence>
<dbReference type="EMBL" id="BART01008864">
    <property type="protein sequence ID" value="GAG59178.1"/>
    <property type="molecule type" value="Genomic_DNA"/>
</dbReference>
<organism evidence="2">
    <name type="scientific">marine sediment metagenome</name>
    <dbReference type="NCBI Taxonomy" id="412755"/>
    <lineage>
        <taxon>unclassified sequences</taxon>
        <taxon>metagenomes</taxon>
        <taxon>ecological metagenomes</taxon>
    </lineage>
</organism>
<accession>X0ZFR5</accession>
<name>X0ZFR5_9ZZZZ</name>
<reference evidence="2" key="1">
    <citation type="journal article" date="2014" name="Front. Microbiol.">
        <title>High frequency of phylogenetically diverse reductive dehalogenase-homologous genes in deep subseafloor sedimentary metagenomes.</title>
        <authorList>
            <person name="Kawai M."/>
            <person name="Futagami T."/>
            <person name="Toyoda A."/>
            <person name="Takaki Y."/>
            <person name="Nishi S."/>
            <person name="Hori S."/>
            <person name="Arai W."/>
            <person name="Tsubouchi T."/>
            <person name="Morono Y."/>
            <person name="Uchiyama I."/>
            <person name="Ito T."/>
            <person name="Fujiyama A."/>
            <person name="Inagaki F."/>
            <person name="Takami H."/>
        </authorList>
    </citation>
    <scope>NUCLEOTIDE SEQUENCE</scope>
    <source>
        <strain evidence="2">Expedition CK06-06</strain>
    </source>
</reference>
<dbReference type="AlphaFoldDB" id="X0ZFR5"/>
<feature type="non-terminal residue" evidence="2">
    <location>
        <position position="197"/>
    </location>
</feature>
<evidence type="ECO:0000256" key="1">
    <source>
        <dbReference type="SAM" id="MobiDB-lite"/>
    </source>
</evidence>